<evidence type="ECO:0000256" key="2">
    <source>
        <dbReference type="SAM" id="SignalP"/>
    </source>
</evidence>
<evidence type="ECO:0000313" key="4">
    <source>
        <dbReference type="Proteomes" id="UP001451303"/>
    </source>
</evidence>
<gene>
    <name evidence="3" type="ORF">QR685DRAFT_587344</name>
</gene>
<keyword evidence="4" id="KW-1185">Reference proteome</keyword>
<protein>
    <submittedName>
        <fullName evidence="3">Uncharacterized protein</fullName>
    </submittedName>
</protein>
<keyword evidence="2" id="KW-0732">Signal</keyword>
<evidence type="ECO:0000256" key="1">
    <source>
        <dbReference type="SAM" id="MobiDB-lite"/>
    </source>
</evidence>
<evidence type="ECO:0000313" key="3">
    <source>
        <dbReference type="EMBL" id="KAL0470429.1"/>
    </source>
</evidence>
<dbReference type="Proteomes" id="UP001451303">
    <property type="component" value="Unassembled WGS sequence"/>
</dbReference>
<comment type="caution">
    <text evidence="3">The sequence shown here is derived from an EMBL/GenBank/DDBJ whole genome shotgun (WGS) entry which is preliminary data.</text>
</comment>
<dbReference type="EMBL" id="JAVLET010000004">
    <property type="protein sequence ID" value="KAL0470429.1"/>
    <property type="molecule type" value="Genomic_DNA"/>
</dbReference>
<reference evidence="3 4" key="1">
    <citation type="submission" date="2023-09" db="EMBL/GenBank/DDBJ databases">
        <title>Multi-omics analysis of a traditional fermented food reveals byproduct-associated fungal strains for waste-to-food upcycling.</title>
        <authorList>
            <consortium name="Lawrence Berkeley National Laboratory"/>
            <person name="Rekdal V.M."/>
            <person name="Villalobos-Escobedo J.M."/>
            <person name="Rodriguez-Valeron N."/>
            <person name="Garcia M.O."/>
            <person name="Vasquez D.P."/>
            <person name="Damayanti I."/>
            <person name="Sorensen P.M."/>
            <person name="Baidoo E.E."/>
            <person name="De Carvalho A.C."/>
            <person name="Riley R."/>
            <person name="Lipzen A."/>
            <person name="He G."/>
            <person name="Yan M."/>
            <person name="Haridas S."/>
            <person name="Daum C."/>
            <person name="Yoshinaga Y."/>
            <person name="Ng V."/>
            <person name="Grigoriev I.V."/>
            <person name="Munk R."/>
            <person name="Nuraida L."/>
            <person name="Wijaya C.H."/>
            <person name="Morales P.-C."/>
            <person name="Keasling J.D."/>
        </authorList>
    </citation>
    <scope>NUCLEOTIDE SEQUENCE [LARGE SCALE GENOMIC DNA]</scope>
    <source>
        <strain evidence="3 4">FGSC 2613</strain>
    </source>
</reference>
<feature type="signal peptide" evidence="2">
    <location>
        <begin position="1"/>
        <end position="30"/>
    </location>
</feature>
<feature type="compositionally biased region" description="Polar residues" evidence="1">
    <location>
        <begin position="203"/>
        <end position="231"/>
    </location>
</feature>
<organism evidence="3 4">
    <name type="scientific">Neurospora intermedia</name>
    <dbReference type="NCBI Taxonomy" id="5142"/>
    <lineage>
        <taxon>Eukaryota</taxon>
        <taxon>Fungi</taxon>
        <taxon>Dikarya</taxon>
        <taxon>Ascomycota</taxon>
        <taxon>Pezizomycotina</taxon>
        <taxon>Sordariomycetes</taxon>
        <taxon>Sordariomycetidae</taxon>
        <taxon>Sordariales</taxon>
        <taxon>Sordariaceae</taxon>
        <taxon>Neurospora</taxon>
    </lineage>
</organism>
<feature type="region of interest" description="Disordered" evidence="1">
    <location>
        <begin position="203"/>
        <end position="260"/>
    </location>
</feature>
<name>A0ABR3DCM6_NEUIN</name>
<accession>A0ABR3DCM6</accession>
<feature type="compositionally biased region" description="Low complexity" evidence="1">
    <location>
        <begin position="232"/>
        <end position="247"/>
    </location>
</feature>
<feature type="chain" id="PRO_5046263114" evidence="2">
    <location>
        <begin position="31"/>
        <end position="350"/>
    </location>
</feature>
<sequence>MASRARIPDLQLGIRLAWVCLLDIISSVVAQDNIPGVVLAASEAQTTLPPGELKGTYIYSYGDAVPVSCGPGERFVYSSTYAACCASKAQCDFAVGCDGSVLLFDGKPHSTWYVQSSTELARKRFPSPLTSWMDWVCTSWYEAVSTIYQEVDPRAVASVSSAYYNRFSSDTSSQDQTTVEITQHVTVMITSGIYTSIITQTRPVSSSDISPDTESNTGTVVSSSNKLENNRSTTTTTSKSTPTSSTTFDGSLVPETNARRTSSKRAWIAGVVAGPLLALLKRHRQRKTLAESGYSEPPDVYAHDPPYIQAYFGQSTEPEKTSDTHPICELEATEVHRGRFQGTTGAAMRL</sequence>
<proteinExistence type="predicted"/>